<reference evidence="1 2" key="1">
    <citation type="submission" date="2021-08" db="EMBL/GenBank/DDBJ databases">
        <title>The genome sequence of Chitinophaga sp. B61.</title>
        <authorList>
            <person name="Zhang X."/>
        </authorList>
    </citation>
    <scope>NUCLEOTIDE SEQUENCE [LARGE SCALE GENOMIC DNA]</scope>
    <source>
        <strain evidence="1 2">B61</strain>
    </source>
</reference>
<dbReference type="RefSeq" id="WP_220248771.1">
    <property type="nucleotide sequence ID" value="NZ_JAICCF010000001.1"/>
</dbReference>
<dbReference type="Pfam" id="PF14175">
    <property type="entry name" value="YaaC"/>
    <property type="match status" value="1"/>
</dbReference>
<organism evidence="1 2">
    <name type="scientific">Chitinophaga rhizophila</name>
    <dbReference type="NCBI Taxonomy" id="2866212"/>
    <lineage>
        <taxon>Bacteria</taxon>
        <taxon>Pseudomonadati</taxon>
        <taxon>Bacteroidota</taxon>
        <taxon>Chitinophagia</taxon>
        <taxon>Chitinophagales</taxon>
        <taxon>Chitinophagaceae</taxon>
        <taxon>Chitinophaga</taxon>
    </lineage>
</organism>
<evidence type="ECO:0000313" key="1">
    <source>
        <dbReference type="EMBL" id="MBW8683554.1"/>
    </source>
</evidence>
<protein>
    <submittedName>
        <fullName evidence="1">YaaC family protein</fullName>
    </submittedName>
</protein>
<dbReference type="InterPro" id="IPR026988">
    <property type="entry name" value="YaaC-like"/>
</dbReference>
<accession>A0ABS7G7D5</accession>
<proteinExistence type="predicted"/>
<sequence length="331" mass="38027">MSSASDRLIDFQTRDLVTKFIKKRHNRNASARSVREITSSFIQGREYFNSAEKADLTVKPLLLYYGVLAYSRGLILANNVLLSEASLKPSHGLEIKNWSYAFKDMNFYDLEITTTEGTLKELLDSTDNTSYLKSRSLRKNMAIQYKLPSSGVKLKLGDLLRTFPDIGKEFEGWTEKKLIYYQIDHFETIGDQQKIVSNSPISQEELELLVPQSASVEIRPNKGHGFTILTANDSFPSVVQKWEEYNNIREMVIVQPANKDIHFNTISSFYMVAYAFGMMARYFPSTWISLSRSEKGDAIYPLVLKTLRLIQELYPQLVLDHLNVDDFWVTP</sequence>
<dbReference type="Proteomes" id="UP000812961">
    <property type="component" value="Unassembled WGS sequence"/>
</dbReference>
<name>A0ABS7G7D5_9BACT</name>
<comment type="caution">
    <text evidence="1">The sequence shown here is derived from an EMBL/GenBank/DDBJ whole genome shotgun (WGS) entry which is preliminary data.</text>
</comment>
<dbReference type="EMBL" id="JAICCF010000001">
    <property type="protein sequence ID" value="MBW8683554.1"/>
    <property type="molecule type" value="Genomic_DNA"/>
</dbReference>
<gene>
    <name evidence="1" type="ORF">K1Y79_04335</name>
</gene>
<evidence type="ECO:0000313" key="2">
    <source>
        <dbReference type="Proteomes" id="UP000812961"/>
    </source>
</evidence>
<keyword evidence="2" id="KW-1185">Reference proteome</keyword>